<accession>A0ABY6YC77</accession>
<protein>
    <submittedName>
        <fullName evidence="1">Uncharacterized protein</fullName>
    </submittedName>
</protein>
<gene>
    <name evidence="1" type="ORF">BIFLH658_00337</name>
</gene>
<comment type="caution">
    <text evidence="1">The sequence shown here is derived from an EMBL/GenBank/DDBJ whole genome shotgun (WGS) entry which is preliminary data.</text>
</comment>
<keyword evidence="2" id="KW-1185">Reference proteome</keyword>
<evidence type="ECO:0000313" key="1">
    <source>
        <dbReference type="EMBL" id="VWQ13429.1"/>
    </source>
</evidence>
<dbReference type="Proteomes" id="UP000494211">
    <property type="component" value="Unassembled WGS sequence"/>
</dbReference>
<sequence>MTDEGIWSAAVKRPLDVNSLNVAGIDGVADEDMPMIGALCKVWRDCYPYNLIRQHTRLPFPPEA</sequence>
<organism evidence="1 2">
    <name type="scientific">Bifidobacterium pseudocatenulatum</name>
    <dbReference type="NCBI Taxonomy" id="28026"/>
    <lineage>
        <taxon>Bacteria</taxon>
        <taxon>Bacillati</taxon>
        <taxon>Actinomycetota</taxon>
        <taxon>Actinomycetes</taxon>
        <taxon>Bifidobacteriales</taxon>
        <taxon>Bifidobacteriaceae</taxon>
        <taxon>Bifidobacterium</taxon>
    </lineage>
</organism>
<reference evidence="1 2" key="1">
    <citation type="submission" date="2019-10" db="EMBL/GenBank/DDBJ databases">
        <authorList>
            <consortium name="Melissa Lawson"/>
            <person name="O'neill I."/>
        </authorList>
    </citation>
    <scope>NUCLEOTIDE SEQUENCE [LARGE SCALE GENOMIC DNA]</scope>
    <source>
        <strain evidence="1">LH_658</strain>
    </source>
</reference>
<dbReference type="RefSeq" id="WP_055063198.1">
    <property type="nucleotide sequence ID" value="NZ_JADPEH010000001.1"/>
</dbReference>
<evidence type="ECO:0000313" key="2">
    <source>
        <dbReference type="Proteomes" id="UP000494211"/>
    </source>
</evidence>
<dbReference type="EMBL" id="CABWJV010000001">
    <property type="protein sequence ID" value="VWQ13429.1"/>
    <property type="molecule type" value="Genomic_DNA"/>
</dbReference>
<name>A0ABY6YC77_BIFPS</name>
<proteinExistence type="predicted"/>